<evidence type="ECO:0000313" key="1">
    <source>
        <dbReference type="EMBL" id="TWU13007.1"/>
    </source>
</evidence>
<gene>
    <name evidence="1" type="ORF">CA54_18330</name>
</gene>
<evidence type="ECO:0000313" key="2">
    <source>
        <dbReference type="Proteomes" id="UP000320735"/>
    </source>
</evidence>
<keyword evidence="2" id="KW-1185">Reference proteome</keyword>
<dbReference type="EMBL" id="SJPP01000001">
    <property type="protein sequence ID" value="TWU13007.1"/>
    <property type="molecule type" value="Genomic_DNA"/>
</dbReference>
<organism evidence="1 2">
    <name type="scientific">Symmachiella macrocystis</name>
    <dbReference type="NCBI Taxonomy" id="2527985"/>
    <lineage>
        <taxon>Bacteria</taxon>
        <taxon>Pseudomonadati</taxon>
        <taxon>Planctomycetota</taxon>
        <taxon>Planctomycetia</taxon>
        <taxon>Planctomycetales</taxon>
        <taxon>Planctomycetaceae</taxon>
        <taxon>Symmachiella</taxon>
    </lineage>
</organism>
<name>A0A5C6BMQ5_9PLAN</name>
<proteinExistence type="predicted"/>
<dbReference type="AlphaFoldDB" id="A0A5C6BMQ5"/>
<dbReference type="Proteomes" id="UP000320735">
    <property type="component" value="Unassembled WGS sequence"/>
</dbReference>
<sequence>MRWAEPIQSTLGGFSANCLERVVFATYKSYMPDSRTMCNDFDLQVRYIGAWEKFYLVRMYITRASNIEIAMLSYGALYFDDLFIDDVSGRQMEGVKYHFADEGGNFSFYCNEVEVKSIHEYENDSLGRQLWPPDSSAGGRPT</sequence>
<protein>
    <submittedName>
        <fullName evidence="1">Uncharacterized protein</fullName>
    </submittedName>
</protein>
<dbReference type="OrthoDB" id="9868273at2"/>
<comment type="caution">
    <text evidence="1">The sequence shown here is derived from an EMBL/GenBank/DDBJ whole genome shotgun (WGS) entry which is preliminary data.</text>
</comment>
<dbReference type="RefSeq" id="WP_146370402.1">
    <property type="nucleotide sequence ID" value="NZ_SJPP01000001.1"/>
</dbReference>
<accession>A0A5C6BMQ5</accession>
<reference evidence="1 2" key="1">
    <citation type="submission" date="2019-02" db="EMBL/GenBank/DDBJ databases">
        <title>Deep-cultivation of Planctomycetes and their phenomic and genomic characterization uncovers novel biology.</title>
        <authorList>
            <person name="Wiegand S."/>
            <person name="Jogler M."/>
            <person name="Boedeker C."/>
            <person name="Pinto D."/>
            <person name="Vollmers J."/>
            <person name="Rivas-Marin E."/>
            <person name="Kohn T."/>
            <person name="Peeters S.H."/>
            <person name="Heuer A."/>
            <person name="Rast P."/>
            <person name="Oberbeckmann S."/>
            <person name="Bunk B."/>
            <person name="Jeske O."/>
            <person name="Meyerdierks A."/>
            <person name="Storesund J.E."/>
            <person name="Kallscheuer N."/>
            <person name="Luecker S."/>
            <person name="Lage O.M."/>
            <person name="Pohl T."/>
            <person name="Merkel B.J."/>
            <person name="Hornburger P."/>
            <person name="Mueller R.-W."/>
            <person name="Bruemmer F."/>
            <person name="Labrenz M."/>
            <person name="Spormann A.M."/>
            <person name="Op Den Camp H."/>
            <person name="Overmann J."/>
            <person name="Amann R."/>
            <person name="Jetten M.S.M."/>
            <person name="Mascher T."/>
            <person name="Medema M.H."/>
            <person name="Devos D.P."/>
            <person name="Kaster A.-K."/>
            <person name="Ovreas L."/>
            <person name="Rohde M."/>
            <person name="Galperin M.Y."/>
            <person name="Jogler C."/>
        </authorList>
    </citation>
    <scope>NUCLEOTIDE SEQUENCE [LARGE SCALE GENOMIC DNA]</scope>
    <source>
        <strain evidence="1 2">CA54</strain>
    </source>
</reference>